<organism evidence="3 4">
    <name type="scientific">Paractinoplanes brasiliensis</name>
    <dbReference type="NCBI Taxonomy" id="52695"/>
    <lineage>
        <taxon>Bacteria</taxon>
        <taxon>Bacillati</taxon>
        <taxon>Actinomycetota</taxon>
        <taxon>Actinomycetes</taxon>
        <taxon>Micromonosporales</taxon>
        <taxon>Micromonosporaceae</taxon>
        <taxon>Paractinoplanes</taxon>
    </lineage>
</organism>
<keyword evidence="2" id="KW-0472">Membrane</keyword>
<dbReference type="Proteomes" id="UP000294901">
    <property type="component" value="Unassembled WGS sequence"/>
</dbReference>
<dbReference type="EMBL" id="SNWR01000001">
    <property type="protein sequence ID" value="TDO40123.1"/>
    <property type="molecule type" value="Genomic_DNA"/>
</dbReference>
<proteinExistence type="predicted"/>
<keyword evidence="2" id="KW-0812">Transmembrane</keyword>
<reference evidence="3 4" key="1">
    <citation type="submission" date="2019-03" db="EMBL/GenBank/DDBJ databases">
        <title>Sequencing the genomes of 1000 actinobacteria strains.</title>
        <authorList>
            <person name="Klenk H.-P."/>
        </authorList>
    </citation>
    <scope>NUCLEOTIDE SEQUENCE [LARGE SCALE GENOMIC DNA]</scope>
    <source>
        <strain evidence="3 4">DSM 43805</strain>
    </source>
</reference>
<gene>
    <name evidence="3" type="ORF">C8E87_3830</name>
</gene>
<dbReference type="RefSeq" id="WP_239079797.1">
    <property type="nucleotide sequence ID" value="NZ_BOMD01000001.1"/>
</dbReference>
<name>A0A4R6JTQ8_9ACTN</name>
<feature type="region of interest" description="Disordered" evidence="1">
    <location>
        <begin position="1"/>
        <end position="31"/>
    </location>
</feature>
<keyword evidence="4" id="KW-1185">Reference proteome</keyword>
<protein>
    <submittedName>
        <fullName evidence="3">Uncharacterized protein</fullName>
    </submittedName>
</protein>
<accession>A0A4R6JTQ8</accession>
<dbReference type="AlphaFoldDB" id="A0A4R6JTQ8"/>
<evidence type="ECO:0000256" key="1">
    <source>
        <dbReference type="SAM" id="MobiDB-lite"/>
    </source>
</evidence>
<feature type="region of interest" description="Disordered" evidence="1">
    <location>
        <begin position="77"/>
        <end position="115"/>
    </location>
</feature>
<feature type="transmembrane region" description="Helical" evidence="2">
    <location>
        <begin position="41"/>
        <end position="60"/>
    </location>
</feature>
<evidence type="ECO:0000313" key="3">
    <source>
        <dbReference type="EMBL" id="TDO40123.1"/>
    </source>
</evidence>
<comment type="caution">
    <text evidence="3">The sequence shown here is derived from an EMBL/GenBank/DDBJ whole genome shotgun (WGS) entry which is preliminary data.</text>
</comment>
<evidence type="ECO:0000313" key="4">
    <source>
        <dbReference type="Proteomes" id="UP000294901"/>
    </source>
</evidence>
<evidence type="ECO:0000256" key="2">
    <source>
        <dbReference type="SAM" id="Phobius"/>
    </source>
</evidence>
<keyword evidence="2" id="KW-1133">Transmembrane helix</keyword>
<sequence>MGRSTGSRLGAVLPKATGSPSRNRRDGRLDPVRWRRPATGMVLRLAVVVFLLCSAALVSWSSSDPCGNGPLAAAGGENGMQAAKGDRGRPGAQAGPGKEPATPSAATPGGISVQPVPSGSVGVPVRLADPAALALVQAGNRVDLLLLDESGGGATPVAGSALVLQVTRSDDPAIGGLLLALTPDEAKHAVAGPGQTFAVLIRPG</sequence>